<evidence type="ECO:0000256" key="1">
    <source>
        <dbReference type="SAM" id="Phobius"/>
    </source>
</evidence>
<keyword evidence="4" id="KW-1185">Reference proteome</keyword>
<protein>
    <submittedName>
        <fullName evidence="2">Uncharacterized protein</fullName>
    </submittedName>
</protein>
<dbReference type="Proteomes" id="UP000681722">
    <property type="component" value="Unassembled WGS sequence"/>
</dbReference>
<keyword evidence="1" id="KW-0472">Membrane</keyword>
<proteinExistence type="predicted"/>
<evidence type="ECO:0000313" key="2">
    <source>
        <dbReference type="EMBL" id="CAF0802644.1"/>
    </source>
</evidence>
<comment type="caution">
    <text evidence="2">The sequence shown here is derived from an EMBL/GenBank/DDBJ whole genome shotgun (WGS) entry which is preliminary data.</text>
</comment>
<keyword evidence="1" id="KW-0812">Transmembrane</keyword>
<evidence type="ECO:0000313" key="3">
    <source>
        <dbReference type="EMBL" id="CAF3587815.1"/>
    </source>
</evidence>
<dbReference type="AlphaFoldDB" id="A0A813SUM0"/>
<reference evidence="2" key="1">
    <citation type="submission" date="2021-02" db="EMBL/GenBank/DDBJ databases">
        <authorList>
            <person name="Nowell W R."/>
        </authorList>
    </citation>
    <scope>NUCLEOTIDE SEQUENCE</scope>
</reference>
<dbReference type="EMBL" id="CAJNOQ010000450">
    <property type="protein sequence ID" value="CAF0802644.1"/>
    <property type="molecule type" value="Genomic_DNA"/>
</dbReference>
<name>A0A813SUM0_9BILA</name>
<evidence type="ECO:0000313" key="4">
    <source>
        <dbReference type="Proteomes" id="UP000663829"/>
    </source>
</evidence>
<gene>
    <name evidence="2" type="ORF">GPM918_LOCUS3600</name>
    <name evidence="3" type="ORF">SRO942_LOCUS3600</name>
</gene>
<sequence length="381" mass="43136">MLSSSKPIVNTIVIHQNDNRQSTAALLPQSSSPSGQHHHPYNYWTINDRLKSKNDYLLKRQKCSCRLAFYSLWLLISACVLFIIAYRFTDECSELVKHFKCKRFGLFLLSISIASLACCGVFCGVCQYFRSQPQPLTPELYYDKVNNTLTEETNLHDTRHCCCVHQQHQPLVLQQHQEDEKTTQTTVQNISSISSITSSSIIHEQQQQKKQQSPKIDQGISSTLSSSPLLYHQIQPTSNKKVPPFTYEEISPQIKKSVDKSVSSTSSMKDKLPSYHHTILLSSSSSSSSPHSICVGINKILMNDIADDEQCSYIQAQTPSSYTTCLCSPTLIHHATQTSQLEVPMHEMTEKTDSRDDTQTKKLDIWEKNEDKSKSFFNGST</sequence>
<feature type="transmembrane region" description="Helical" evidence="1">
    <location>
        <begin position="67"/>
        <end position="86"/>
    </location>
</feature>
<organism evidence="2 4">
    <name type="scientific">Didymodactylos carnosus</name>
    <dbReference type="NCBI Taxonomy" id="1234261"/>
    <lineage>
        <taxon>Eukaryota</taxon>
        <taxon>Metazoa</taxon>
        <taxon>Spiralia</taxon>
        <taxon>Gnathifera</taxon>
        <taxon>Rotifera</taxon>
        <taxon>Eurotatoria</taxon>
        <taxon>Bdelloidea</taxon>
        <taxon>Philodinida</taxon>
        <taxon>Philodinidae</taxon>
        <taxon>Didymodactylos</taxon>
    </lineage>
</organism>
<dbReference type="Proteomes" id="UP000663829">
    <property type="component" value="Unassembled WGS sequence"/>
</dbReference>
<dbReference type="OrthoDB" id="10041599at2759"/>
<feature type="transmembrane region" description="Helical" evidence="1">
    <location>
        <begin position="106"/>
        <end position="129"/>
    </location>
</feature>
<keyword evidence="1" id="KW-1133">Transmembrane helix</keyword>
<dbReference type="EMBL" id="CAJOBC010000450">
    <property type="protein sequence ID" value="CAF3587815.1"/>
    <property type="molecule type" value="Genomic_DNA"/>
</dbReference>
<accession>A0A813SUM0</accession>